<dbReference type="InterPro" id="IPR024757">
    <property type="entry name" value="FtsZ_C"/>
</dbReference>
<evidence type="ECO:0000256" key="6">
    <source>
        <dbReference type="ARBA" id="ARBA00023210"/>
    </source>
</evidence>
<dbReference type="Pfam" id="PF12327">
    <property type="entry name" value="FtsZ_C"/>
    <property type="match status" value="1"/>
</dbReference>
<evidence type="ECO:0000313" key="15">
    <source>
        <dbReference type="EMBL" id="TXB63978.1"/>
    </source>
</evidence>
<dbReference type="GO" id="GO:0005737">
    <property type="term" value="C:cytoplasm"/>
    <property type="evidence" value="ECO:0007669"/>
    <property type="project" value="UniProtKB-SubCell"/>
</dbReference>
<comment type="caution">
    <text evidence="15">The sequence shown here is derived from an EMBL/GenBank/DDBJ whole genome shotgun (WGS) entry which is preliminary data.</text>
</comment>
<evidence type="ECO:0000256" key="3">
    <source>
        <dbReference type="ARBA" id="ARBA00022618"/>
    </source>
</evidence>
<dbReference type="GO" id="GO:0003924">
    <property type="term" value="F:GTPase activity"/>
    <property type="evidence" value="ECO:0007669"/>
    <property type="project" value="UniProtKB-UniRule"/>
</dbReference>
<dbReference type="PANTHER" id="PTHR30314">
    <property type="entry name" value="CELL DIVISION PROTEIN FTSZ-RELATED"/>
    <property type="match status" value="1"/>
</dbReference>
<dbReference type="InterPro" id="IPR018316">
    <property type="entry name" value="Tubulin/FtsZ_2-layer-sand-dom"/>
</dbReference>
<dbReference type="CDD" id="cd02201">
    <property type="entry name" value="FtsZ_type1"/>
    <property type="match status" value="1"/>
</dbReference>
<evidence type="ECO:0000256" key="12">
    <source>
        <dbReference type="SAM" id="MobiDB-lite"/>
    </source>
</evidence>
<dbReference type="Gene3D" id="3.40.50.1440">
    <property type="entry name" value="Tubulin/FtsZ, GTPase domain"/>
    <property type="match status" value="1"/>
</dbReference>
<dbReference type="AlphaFoldDB" id="A0A5C6RNJ1"/>
<dbReference type="SMART" id="SM00864">
    <property type="entry name" value="Tubulin"/>
    <property type="match status" value="1"/>
</dbReference>
<feature type="binding site" evidence="8">
    <location>
        <position position="139"/>
    </location>
    <ligand>
        <name>GTP</name>
        <dbReference type="ChEBI" id="CHEBI:37565"/>
    </ligand>
</feature>
<comment type="subunit">
    <text evidence="8">Homodimer. Polymerizes to form a dynamic ring structure in a strictly GTP-dependent manner. Interacts directly with several other division proteins.</text>
</comment>
<dbReference type="HAMAP" id="MF_00909">
    <property type="entry name" value="FtsZ"/>
    <property type="match status" value="1"/>
</dbReference>
<sequence length="596" mass="65302">MKFDLPKDQASIIKVIGVGGGGSNAVNHMYNQGITGVDFVICNTDAQALELSPIPNKIQLGTTLTEGLGAGANPEVGKNAAIEDIENIKAILENNTKMVFITAGMGGGTGTGAAPVIAQTAREMGILTVGIVTIPFSFEGRRRKQQADEGLQALRDNVDTMLVINNDKLRMMHGNLKMGEAFSKADDILTIAAKGIAEIITVAGYINVDFEDVKTVMKDGGTAIMGSATAEGEERAIKAVSSALASPLLNDNEIKGANFILLNVTSGEDEITMDEIDEITDYIQNEAGYTAELIWGNGTDESLGNSISVTVIATGFGISQNANVEFGVKPEKIVHSLENDKPVVNEVKETTSETTIENSVEEPYLKPAEVQPTLGFDEVDEPTNEVEETVQKVVFSLEDDITEIEQKREEFVNEVEEETVVNEITSFSLNTEEEVEETVNELEETVSEINELEIPQDTFEEEEKSASTIVWNLHDEIEESENARAEENNDPFVFENKVEETAESEAPVYTNRIPDEDQLKRSQERILKIKELGMKMKTPSGINDLEKEPAYKRRQISLDSIPHSSENTISRFSLSDDEDGKPRLKDDNSFLHDNVD</sequence>
<dbReference type="PROSITE" id="PS01134">
    <property type="entry name" value="FTSZ_1"/>
    <property type="match status" value="1"/>
</dbReference>
<dbReference type="EMBL" id="VOOS01000006">
    <property type="protein sequence ID" value="TXB63978.1"/>
    <property type="molecule type" value="Genomic_DNA"/>
</dbReference>
<feature type="coiled-coil region" evidence="11">
    <location>
        <begin position="394"/>
        <end position="490"/>
    </location>
</feature>
<evidence type="ECO:0000256" key="1">
    <source>
        <dbReference type="ARBA" id="ARBA00009690"/>
    </source>
</evidence>
<dbReference type="GO" id="GO:0005525">
    <property type="term" value="F:GTP binding"/>
    <property type="evidence" value="ECO:0007669"/>
    <property type="project" value="UniProtKB-UniRule"/>
</dbReference>
<evidence type="ECO:0000256" key="7">
    <source>
        <dbReference type="ARBA" id="ARBA00023306"/>
    </source>
</evidence>
<name>A0A5C6RNJ1_9FLAO</name>
<evidence type="ECO:0000259" key="14">
    <source>
        <dbReference type="SMART" id="SM00865"/>
    </source>
</evidence>
<dbReference type="Proteomes" id="UP000321721">
    <property type="component" value="Unassembled WGS sequence"/>
</dbReference>
<keyword evidence="7 8" id="KW-0131">Cell cycle</keyword>
<keyword evidence="16" id="KW-1185">Reference proteome</keyword>
<keyword evidence="3 8" id="KW-0132">Cell division</keyword>
<feature type="binding site" evidence="8">
    <location>
        <begin position="108"/>
        <end position="110"/>
    </location>
    <ligand>
        <name>GTP</name>
        <dbReference type="ChEBI" id="CHEBI:37565"/>
    </ligand>
</feature>
<gene>
    <name evidence="8 15" type="primary">ftsZ</name>
    <name evidence="15" type="ORF">FRY74_12050</name>
</gene>
<dbReference type="InterPro" id="IPR008280">
    <property type="entry name" value="Tub_FtsZ_C"/>
</dbReference>
<keyword evidence="5 8" id="KW-0342">GTP-binding</keyword>
<dbReference type="PROSITE" id="PS01135">
    <property type="entry name" value="FTSZ_2"/>
    <property type="match status" value="1"/>
</dbReference>
<dbReference type="SMART" id="SM00865">
    <property type="entry name" value="Tubulin_C"/>
    <property type="match status" value="1"/>
</dbReference>
<organism evidence="15 16">
    <name type="scientific">Vicingus serpentipes</name>
    <dbReference type="NCBI Taxonomy" id="1926625"/>
    <lineage>
        <taxon>Bacteria</taxon>
        <taxon>Pseudomonadati</taxon>
        <taxon>Bacteroidota</taxon>
        <taxon>Flavobacteriia</taxon>
        <taxon>Flavobacteriales</taxon>
        <taxon>Vicingaceae</taxon>
        <taxon>Vicingus</taxon>
    </lineage>
</organism>
<reference evidence="15 16" key="1">
    <citation type="submission" date="2019-08" db="EMBL/GenBank/DDBJ databases">
        <title>Genome of Vicingus serpentipes NCIMB 15042.</title>
        <authorList>
            <person name="Bowman J.P."/>
        </authorList>
    </citation>
    <scope>NUCLEOTIDE SEQUENCE [LARGE SCALE GENOMIC DNA]</scope>
    <source>
        <strain evidence="15 16">NCIMB 15042</strain>
    </source>
</reference>
<dbReference type="GO" id="GO:0000917">
    <property type="term" value="P:division septum assembly"/>
    <property type="evidence" value="ECO:0007669"/>
    <property type="project" value="UniProtKB-KW"/>
</dbReference>
<keyword evidence="6 8" id="KW-0717">Septation</keyword>
<evidence type="ECO:0000256" key="10">
    <source>
        <dbReference type="RuleBase" id="RU000631"/>
    </source>
</evidence>
<evidence type="ECO:0000256" key="11">
    <source>
        <dbReference type="SAM" id="Coils"/>
    </source>
</evidence>
<feature type="region of interest" description="Disordered" evidence="12">
    <location>
        <begin position="557"/>
        <end position="596"/>
    </location>
</feature>
<feature type="compositionally biased region" description="Polar residues" evidence="12">
    <location>
        <begin position="562"/>
        <end position="573"/>
    </location>
</feature>
<dbReference type="NCBIfam" id="TIGR00065">
    <property type="entry name" value="ftsZ"/>
    <property type="match status" value="1"/>
</dbReference>
<dbReference type="PANTHER" id="PTHR30314:SF3">
    <property type="entry name" value="MITOCHONDRIAL DIVISION PROTEIN FSZA"/>
    <property type="match status" value="1"/>
</dbReference>
<dbReference type="RefSeq" id="WP_147101945.1">
    <property type="nucleotide sequence ID" value="NZ_VOOS01000006.1"/>
</dbReference>
<dbReference type="PRINTS" id="PR00423">
    <property type="entry name" value="CELLDVISFTSZ"/>
</dbReference>
<dbReference type="Gene3D" id="3.30.1330.20">
    <property type="entry name" value="Tubulin/FtsZ, C-terminal domain"/>
    <property type="match status" value="1"/>
</dbReference>
<evidence type="ECO:0000259" key="13">
    <source>
        <dbReference type="SMART" id="SM00864"/>
    </source>
</evidence>
<accession>A0A5C6RNJ1</accession>
<keyword evidence="2 8" id="KW-0963">Cytoplasm</keyword>
<dbReference type="FunFam" id="3.40.50.1440:FF:000023">
    <property type="entry name" value="Cell division protein FtsZ"/>
    <property type="match status" value="1"/>
</dbReference>
<dbReference type="InterPro" id="IPR020805">
    <property type="entry name" value="Cell_div_FtsZ_CS"/>
</dbReference>
<feature type="binding site" evidence="8">
    <location>
        <position position="143"/>
    </location>
    <ligand>
        <name>GTP</name>
        <dbReference type="ChEBI" id="CHEBI:37565"/>
    </ligand>
</feature>
<dbReference type="Pfam" id="PF00091">
    <property type="entry name" value="Tubulin"/>
    <property type="match status" value="1"/>
</dbReference>
<feature type="binding site" evidence="8">
    <location>
        <position position="186"/>
    </location>
    <ligand>
        <name>GTP</name>
        <dbReference type="ChEBI" id="CHEBI:37565"/>
    </ligand>
</feature>
<evidence type="ECO:0000256" key="9">
    <source>
        <dbReference type="NCBIfam" id="TIGR00065"/>
    </source>
</evidence>
<dbReference type="InterPro" id="IPR045061">
    <property type="entry name" value="FtsZ/CetZ"/>
</dbReference>
<comment type="function">
    <text evidence="8 10">Essential cell division protein that forms a contractile ring structure (Z ring) at the future cell division site. The regulation of the ring assembly controls the timing and the location of cell division. One of the functions of the FtsZ ring is to recruit other cell division proteins to the septum to produce a new cell wall between the dividing cells. Binds GTP and shows GTPase activity.</text>
</comment>
<evidence type="ECO:0000256" key="8">
    <source>
        <dbReference type="HAMAP-Rule" id="MF_00909"/>
    </source>
</evidence>
<dbReference type="InterPro" id="IPR037103">
    <property type="entry name" value="Tubulin/FtsZ-like_C"/>
</dbReference>
<dbReference type="InterPro" id="IPR036525">
    <property type="entry name" value="Tubulin/FtsZ_GTPase_sf"/>
</dbReference>
<dbReference type="InterPro" id="IPR003008">
    <property type="entry name" value="Tubulin_FtsZ_GTPase"/>
</dbReference>
<feature type="domain" description="Tubulin/FtsZ 2-layer sandwich" evidence="14">
    <location>
        <begin position="206"/>
        <end position="325"/>
    </location>
</feature>
<comment type="similarity">
    <text evidence="1 8 10">Belongs to the FtsZ family.</text>
</comment>
<dbReference type="SUPFAM" id="SSF55307">
    <property type="entry name" value="Tubulin C-terminal domain-like"/>
    <property type="match status" value="1"/>
</dbReference>
<dbReference type="SUPFAM" id="SSF52490">
    <property type="entry name" value="Tubulin nucleotide-binding domain-like"/>
    <property type="match status" value="1"/>
</dbReference>
<evidence type="ECO:0000256" key="5">
    <source>
        <dbReference type="ARBA" id="ARBA00023134"/>
    </source>
</evidence>
<dbReference type="OrthoDB" id="9813375at2"/>
<keyword evidence="11" id="KW-0175">Coiled coil</keyword>
<feature type="domain" description="Tubulin/FtsZ GTPase" evidence="13">
    <location>
        <begin position="12"/>
        <end position="204"/>
    </location>
</feature>
<dbReference type="GO" id="GO:0051258">
    <property type="term" value="P:protein polymerization"/>
    <property type="evidence" value="ECO:0007669"/>
    <property type="project" value="UniProtKB-UniRule"/>
</dbReference>
<dbReference type="GO" id="GO:0043093">
    <property type="term" value="P:FtsZ-dependent cytokinesis"/>
    <property type="evidence" value="ECO:0007669"/>
    <property type="project" value="UniProtKB-UniRule"/>
</dbReference>
<dbReference type="GO" id="GO:0032153">
    <property type="term" value="C:cell division site"/>
    <property type="evidence" value="ECO:0007669"/>
    <property type="project" value="UniProtKB-UniRule"/>
</dbReference>
<dbReference type="InterPro" id="IPR000158">
    <property type="entry name" value="Cell_div_FtsZ"/>
</dbReference>
<evidence type="ECO:0000256" key="2">
    <source>
        <dbReference type="ARBA" id="ARBA00022490"/>
    </source>
</evidence>
<feature type="binding site" evidence="8">
    <location>
        <begin position="20"/>
        <end position="24"/>
    </location>
    <ligand>
        <name>GTP</name>
        <dbReference type="ChEBI" id="CHEBI:37565"/>
    </ligand>
</feature>
<evidence type="ECO:0000256" key="4">
    <source>
        <dbReference type="ARBA" id="ARBA00022741"/>
    </source>
</evidence>
<evidence type="ECO:0000313" key="16">
    <source>
        <dbReference type="Proteomes" id="UP000321721"/>
    </source>
</evidence>
<protein>
    <recommendedName>
        <fullName evidence="8 9">Cell division protein FtsZ</fullName>
    </recommendedName>
</protein>
<proteinExistence type="inferred from homology"/>
<feature type="compositionally biased region" description="Basic and acidic residues" evidence="12">
    <location>
        <begin position="580"/>
        <end position="596"/>
    </location>
</feature>
<keyword evidence="4 8" id="KW-0547">Nucleotide-binding</keyword>
<comment type="subcellular location">
    <subcellularLocation>
        <location evidence="8">Cytoplasm</location>
    </subcellularLocation>
    <text evidence="8">Assembles at midcell at the inner surface of the cytoplasmic membrane.</text>
</comment>